<protein>
    <recommendedName>
        <fullName evidence="3">Glycosyl transferase family 2</fullName>
    </recommendedName>
</protein>
<sequence>MNKDYNFSVFVNSTDTYSDCWEPFFKLFKKFWKDYEGKIYLNTEEKDYHYEGLNIIPTKVAKFKDKNKLTWSECLLYAFSQIDTDIILYLQEDYFLKANVNHEKMLELVDLMLKYDLTYINIADSGNRGPFSPSTLHEDLWEVSQQDKYRISTQASLWNIKKMSNYVRKHESPWHFEYYGNIRSRRKKDAFYAVNRDKYNKHHQPIFPYDATGIVMRKWVREIVEDLFRDNDIIVDFEKRGFYDRTKDKKRFSKKPFFKKVIATVKSLI</sequence>
<evidence type="ECO:0000313" key="1">
    <source>
        <dbReference type="EMBL" id="SFF59423.1"/>
    </source>
</evidence>
<evidence type="ECO:0000313" key="2">
    <source>
        <dbReference type="Proteomes" id="UP000199513"/>
    </source>
</evidence>
<proteinExistence type="predicted"/>
<dbReference type="OrthoDB" id="8807075at2"/>
<accession>A0A1I2JZ58</accession>
<name>A0A1I2JZ58_9BACT</name>
<evidence type="ECO:0008006" key="3">
    <source>
        <dbReference type="Google" id="ProtNLM"/>
    </source>
</evidence>
<dbReference type="AlphaFoldDB" id="A0A1I2JZ58"/>
<organism evidence="1 2">
    <name type="scientific">Thermoflexibacter ruber</name>
    <dbReference type="NCBI Taxonomy" id="1003"/>
    <lineage>
        <taxon>Bacteria</taxon>
        <taxon>Pseudomonadati</taxon>
        <taxon>Bacteroidota</taxon>
        <taxon>Cytophagia</taxon>
        <taxon>Cytophagales</taxon>
        <taxon>Thermoflexibacteraceae</taxon>
        <taxon>Thermoflexibacter</taxon>
    </lineage>
</organism>
<dbReference type="STRING" id="1003.SAMN04488541_10733"/>
<dbReference type="RefSeq" id="WP_091549481.1">
    <property type="nucleotide sequence ID" value="NZ_FONY01000073.1"/>
</dbReference>
<dbReference type="Proteomes" id="UP000199513">
    <property type="component" value="Unassembled WGS sequence"/>
</dbReference>
<gene>
    <name evidence="1" type="ORF">SAMN04488541_10733</name>
</gene>
<reference evidence="1 2" key="1">
    <citation type="submission" date="2016-10" db="EMBL/GenBank/DDBJ databases">
        <authorList>
            <person name="de Groot N.N."/>
        </authorList>
    </citation>
    <scope>NUCLEOTIDE SEQUENCE [LARGE SCALE GENOMIC DNA]</scope>
    <source>
        <strain>GEY</strain>
        <strain evidence="2">DSM 9560</strain>
    </source>
</reference>
<dbReference type="EMBL" id="FONY01000073">
    <property type="protein sequence ID" value="SFF59423.1"/>
    <property type="molecule type" value="Genomic_DNA"/>
</dbReference>
<keyword evidence="2" id="KW-1185">Reference proteome</keyword>